<dbReference type="GO" id="GO:0006355">
    <property type="term" value="P:regulation of DNA-templated transcription"/>
    <property type="evidence" value="ECO:0007669"/>
    <property type="project" value="InterPro"/>
</dbReference>
<evidence type="ECO:0000313" key="2">
    <source>
        <dbReference type="EMBL" id="PSJ55691.1"/>
    </source>
</evidence>
<dbReference type="OrthoDB" id="2389872at2"/>
<protein>
    <submittedName>
        <fullName evidence="2">Plasmid stabilization protein</fullName>
    </submittedName>
</protein>
<keyword evidence="3" id="KW-1185">Reference proteome</keyword>
<proteinExistence type="predicted"/>
<dbReference type="AlphaFoldDB" id="A0A2P7RZP9"/>
<sequence>MAALTIRNLTDSTKQGLRLRAAQRGASMEDEVRSILRLVVEAGLSLDDLAAKREAGSHASAWHAIQTLRDKYGTFDLELPERTDLAGSRGVFADD</sequence>
<dbReference type="InterPro" id="IPR053853">
    <property type="entry name" value="FitA-like_RHH"/>
</dbReference>
<dbReference type="Gene3D" id="1.10.1220.10">
    <property type="entry name" value="Met repressor-like"/>
    <property type="match status" value="1"/>
</dbReference>
<evidence type="ECO:0000259" key="1">
    <source>
        <dbReference type="Pfam" id="PF22513"/>
    </source>
</evidence>
<dbReference type="InterPro" id="IPR010985">
    <property type="entry name" value="Ribbon_hlx_hlx"/>
</dbReference>
<comment type="caution">
    <text evidence="2">The sequence shown here is derived from an EMBL/GenBank/DDBJ whole genome shotgun (WGS) entry which is preliminary data.</text>
</comment>
<dbReference type="Proteomes" id="UP000241229">
    <property type="component" value="Unassembled WGS sequence"/>
</dbReference>
<accession>A0A2P7RZP9</accession>
<organism evidence="2 3">
    <name type="scientific">Kumtagia ephedrae</name>
    <dbReference type="NCBI Taxonomy" id="2116701"/>
    <lineage>
        <taxon>Bacteria</taxon>
        <taxon>Pseudomonadati</taxon>
        <taxon>Pseudomonadota</taxon>
        <taxon>Alphaproteobacteria</taxon>
        <taxon>Hyphomicrobiales</taxon>
        <taxon>Phyllobacteriaceae</taxon>
        <taxon>Kumtagia</taxon>
    </lineage>
</organism>
<name>A0A2P7RZP9_9HYPH</name>
<reference evidence="2 3" key="1">
    <citation type="submission" date="2018-03" db="EMBL/GenBank/DDBJ databases">
        <title>The draft genome of Mesorhizobium sp. 6GN-30.</title>
        <authorList>
            <person name="Liu L."/>
            <person name="Li L."/>
            <person name="Wang T."/>
            <person name="Zhang X."/>
            <person name="Liang L."/>
        </authorList>
    </citation>
    <scope>NUCLEOTIDE SEQUENCE [LARGE SCALE GENOMIC DNA]</scope>
    <source>
        <strain evidence="2 3">6GN30</strain>
    </source>
</reference>
<dbReference type="EMBL" id="PXYK01000026">
    <property type="protein sequence ID" value="PSJ55691.1"/>
    <property type="molecule type" value="Genomic_DNA"/>
</dbReference>
<dbReference type="RefSeq" id="WP_106774516.1">
    <property type="nucleotide sequence ID" value="NZ_PXYK01000026.1"/>
</dbReference>
<dbReference type="Pfam" id="PF22513">
    <property type="entry name" value="FitA-like_RHH"/>
    <property type="match status" value="1"/>
</dbReference>
<evidence type="ECO:0000313" key="3">
    <source>
        <dbReference type="Proteomes" id="UP000241229"/>
    </source>
</evidence>
<dbReference type="SUPFAM" id="SSF47598">
    <property type="entry name" value="Ribbon-helix-helix"/>
    <property type="match status" value="1"/>
</dbReference>
<feature type="domain" description="Antitoxin FitA-like ribbon-helix-helix" evidence="1">
    <location>
        <begin position="2"/>
        <end position="38"/>
    </location>
</feature>
<gene>
    <name evidence="2" type="ORF">C7I84_22775</name>
</gene>
<dbReference type="InterPro" id="IPR013321">
    <property type="entry name" value="Arc_rbn_hlx_hlx"/>
</dbReference>